<protein>
    <submittedName>
        <fullName evidence="1">PilZ domain-containing protein</fullName>
    </submittedName>
</protein>
<sequence>MADETRSLKRRHLVYYLEVYDDDANELLGHLVDLTTSGLKLVSKQRIPTNRNYRLRMMLPEGYFSQKDLYFEAKSMWSSNDINPDFYDTGFAAPELAPAAQDIIRDLVSQISFND</sequence>
<name>A0A9X4MG08_9BACT</name>
<accession>A0A9X4MG08</accession>
<evidence type="ECO:0000313" key="2">
    <source>
        <dbReference type="Proteomes" id="UP001154240"/>
    </source>
</evidence>
<dbReference type="AlphaFoldDB" id="A0A9X4MG08"/>
<dbReference type="EMBL" id="JAPHEH010000001">
    <property type="protein sequence ID" value="MDG4475560.1"/>
    <property type="molecule type" value="Genomic_DNA"/>
</dbReference>
<reference evidence="1" key="2">
    <citation type="submission" date="2022-10" db="EMBL/GenBank/DDBJ databases">
        <authorList>
            <person name="Aronson H.S."/>
        </authorList>
    </citation>
    <scope>NUCLEOTIDE SEQUENCE</scope>
    <source>
        <strain evidence="1">RS19-109</strain>
    </source>
</reference>
<dbReference type="RefSeq" id="WP_307632533.1">
    <property type="nucleotide sequence ID" value="NZ_JAPHEH010000001.1"/>
</dbReference>
<dbReference type="Proteomes" id="UP001154240">
    <property type="component" value="Unassembled WGS sequence"/>
</dbReference>
<reference evidence="1" key="1">
    <citation type="journal article" date="2022" name="bioRxiv">
        <title>Thiovibrio frasassiensisgen. nov., sp. nov., an autotrophic, elemental sulfur disproportionating bacterium isolated from sulfidic karst sediment, and proposal of Thiovibrionaceae fam. nov.</title>
        <authorList>
            <person name="Aronson H."/>
            <person name="Thomas C."/>
            <person name="Bhattacharyya M."/>
            <person name="Eckstein S."/>
            <person name="Jensen S."/>
            <person name="Barco R."/>
            <person name="Macalady J."/>
            <person name="Amend J."/>
        </authorList>
    </citation>
    <scope>NUCLEOTIDE SEQUENCE</scope>
    <source>
        <strain evidence="1">RS19-109</strain>
    </source>
</reference>
<organism evidence="1 2">
    <name type="scientific">Thiovibrio frasassiensis</name>
    <dbReference type="NCBI Taxonomy" id="2984131"/>
    <lineage>
        <taxon>Bacteria</taxon>
        <taxon>Pseudomonadati</taxon>
        <taxon>Thermodesulfobacteriota</taxon>
        <taxon>Desulfobulbia</taxon>
        <taxon>Desulfobulbales</taxon>
        <taxon>Thiovibrionaceae</taxon>
        <taxon>Thiovibrio</taxon>
    </lineage>
</organism>
<keyword evidence="2" id="KW-1185">Reference proteome</keyword>
<comment type="caution">
    <text evidence="1">The sequence shown here is derived from an EMBL/GenBank/DDBJ whole genome shotgun (WGS) entry which is preliminary data.</text>
</comment>
<dbReference type="Gene3D" id="2.40.10.220">
    <property type="entry name" value="predicted glycosyltransferase like domains"/>
    <property type="match status" value="1"/>
</dbReference>
<gene>
    <name evidence="1" type="ORF">OLX77_05220</name>
</gene>
<evidence type="ECO:0000313" key="1">
    <source>
        <dbReference type="EMBL" id="MDG4475560.1"/>
    </source>
</evidence>
<proteinExistence type="predicted"/>